<keyword evidence="3 8" id="KW-0326">Glycosidase</keyword>
<evidence type="ECO:0000313" key="8">
    <source>
        <dbReference type="EMBL" id="MFC1401665.1"/>
    </source>
</evidence>
<keyword evidence="2 8" id="KW-0378">Hydrolase</keyword>
<feature type="domain" description="Glycoside hydrolase 35 catalytic" evidence="5">
    <location>
        <begin position="11"/>
        <end position="115"/>
    </location>
</feature>
<evidence type="ECO:0000259" key="5">
    <source>
        <dbReference type="Pfam" id="PF01301"/>
    </source>
</evidence>
<dbReference type="RefSeq" id="WP_030261936.1">
    <property type="nucleotide sequence ID" value="NZ_JBHEZZ010000004.1"/>
</dbReference>
<evidence type="ECO:0000256" key="4">
    <source>
        <dbReference type="RuleBase" id="RU003679"/>
    </source>
</evidence>
<dbReference type="SUPFAM" id="SSF51445">
    <property type="entry name" value="(Trans)glycosidases"/>
    <property type="match status" value="1"/>
</dbReference>
<protein>
    <submittedName>
        <fullName evidence="8">Beta-galactosidase</fullName>
        <ecNumber evidence="8">3.2.1.23</ecNumber>
    </submittedName>
</protein>
<dbReference type="InterPro" id="IPR031330">
    <property type="entry name" value="Gly_Hdrlase_35_cat"/>
</dbReference>
<dbReference type="InterPro" id="IPR054746">
    <property type="entry name" value="GLMA-like_second"/>
</dbReference>
<evidence type="ECO:0000256" key="1">
    <source>
        <dbReference type="ARBA" id="ARBA00009809"/>
    </source>
</evidence>
<dbReference type="InterPro" id="IPR017853">
    <property type="entry name" value="GH"/>
</dbReference>
<feature type="domain" description="Glycoside hydrolase family 42 N-terminal" evidence="6">
    <location>
        <begin position="181"/>
        <end position="305"/>
    </location>
</feature>
<evidence type="ECO:0000256" key="3">
    <source>
        <dbReference type="ARBA" id="ARBA00023295"/>
    </source>
</evidence>
<dbReference type="PANTHER" id="PTHR23421">
    <property type="entry name" value="BETA-GALACTOSIDASE RELATED"/>
    <property type="match status" value="1"/>
</dbReference>
<dbReference type="EC" id="3.2.1.23" evidence="8"/>
<reference evidence="8 9" key="1">
    <citation type="submission" date="2024-09" db="EMBL/GenBank/DDBJ databases">
        <authorList>
            <person name="Lee S.D."/>
        </authorList>
    </citation>
    <scope>NUCLEOTIDE SEQUENCE [LARGE SCALE GENOMIC DNA]</scope>
    <source>
        <strain evidence="8 9">N1-5</strain>
    </source>
</reference>
<evidence type="ECO:0000313" key="9">
    <source>
        <dbReference type="Proteomes" id="UP001592528"/>
    </source>
</evidence>
<comment type="similarity">
    <text evidence="1 4">Belongs to the glycosyl hydrolase 35 family.</text>
</comment>
<dbReference type="Proteomes" id="UP001592528">
    <property type="component" value="Unassembled WGS sequence"/>
</dbReference>
<dbReference type="Gene3D" id="3.20.20.80">
    <property type="entry name" value="Glycosidases"/>
    <property type="match status" value="1"/>
</dbReference>
<dbReference type="Pfam" id="PF22369">
    <property type="entry name" value="GLMA_2nd"/>
    <property type="match status" value="1"/>
</dbReference>
<dbReference type="Pfam" id="PF02449">
    <property type="entry name" value="Glyco_hydro_42"/>
    <property type="match status" value="1"/>
</dbReference>
<comment type="caution">
    <text evidence="8">The sequence shown here is derived from an EMBL/GenBank/DDBJ whole genome shotgun (WGS) entry which is preliminary data.</text>
</comment>
<proteinExistence type="inferred from homology"/>
<dbReference type="InterPro" id="IPR013529">
    <property type="entry name" value="Glyco_hydro_42_N"/>
</dbReference>
<keyword evidence="9" id="KW-1185">Reference proteome</keyword>
<dbReference type="GO" id="GO:0004565">
    <property type="term" value="F:beta-galactosidase activity"/>
    <property type="evidence" value="ECO:0007669"/>
    <property type="project" value="UniProtKB-EC"/>
</dbReference>
<feature type="domain" description="GLMA-like second" evidence="7">
    <location>
        <begin position="490"/>
        <end position="574"/>
    </location>
</feature>
<dbReference type="EMBL" id="JBHEZZ010000004">
    <property type="protein sequence ID" value="MFC1401665.1"/>
    <property type="molecule type" value="Genomic_DNA"/>
</dbReference>
<evidence type="ECO:0000256" key="2">
    <source>
        <dbReference type="ARBA" id="ARBA00022801"/>
    </source>
</evidence>
<name>A0ABV6UJL9_9ACTN</name>
<accession>A0ABV6UJL9</accession>
<dbReference type="Pfam" id="PF01301">
    <property type="entry name" value="Glyco_hydro_35"/>
    <property type="match status" value="1"/>
</dbReference>
<evidence type="ECO:0000259" key="6">
    <source>
        <dbReference type="Pfam" id="PF02449"/>
    </source>
</evidence>
<gene>
    <name evidence="8" type="ORF">ACEZDJ_10230</name>
</gene>
<organism evidence="8 9">
    <name type="scientific">Streptacidiphilus cavernicola</name>
    <dbReference type="NCBI Taxonomy" id="3342716"/>
    <lineage>
        <taxon>Bacteria</taxon>
        <taxon>Bacillati</taxon>
        <taxon>Actinomycetota</taxon>
        <taxon>Actinomycetes</taxon>
        <taxon>Kitasatosporales</taxon>
        <taxon>Streptomycetaceae</taxon>
        <taxon>Streptacidiphilus</taxon>
    </lineage>
</organism>
<sequence length="703" mass="75494">MRIELRDGVLHTDGAPGLLATADYPYYRDNPSVWRDRLRTLRDETGIRIVTSYIPWRHHQPEPDVLPDFNGSTRPDRDVLGYLRICAELGLSVIVKPGPFIHAETNYGGLPDWICPAHNPEVEPILDAEGNPGLWPGSRLGADGKVERWPLPAPLGAHFTARVGDWMRAVGKEVLQTTTTPEGPVVLVQIANEGLFTDGSLPLWAYDYSASGLAFFRTGLSEHYGSLDAYNQAHGTGLTDWGQVEPPRERRTASSVQEQLARADWGRYHAELLAAAYHGWTEALGPDVPVLVNVNPPAEHVYSFDSWLSRVRPERWNGINYGFTNWMGVVSTDHDSHARYVLAAKRAPGPNMEENWGFSELYDRAYAAGATSFHQSVLALAAGATGINVYTGVATSGWGEDMDIMHAPPYPDCPPIDAEGRPTDKAGTVRMLADFFDAHGAEFLSAGQVTGPSWALYAPYAAVAAWTPEEQPSEALGGAACGRPLRAFHERMRTEGRDYRIVDLESADPDSLAAHPHLVLHGGAFMHRRVQELLAGHLAAGHRVDLLGGEVPQLDELLRPCTVLAQALAAPGRAAAAAAAGSELFDGPQVVTGSADAYWRTVAGAADTGYLTVLIQSDNEGPVTVSLPLGGGRTAEVTVQGAKGGAAVLRIVSGGLGDFLLTGLNSFLSSAVVPMVAVDGEKVVGQVPADLARVGGRLRVLTH</sequence>
<dbReference type="InterPro" id="IPR001944">
    <property type="entry name" value="Glycoside_Hdrlase_35"/>
</dbReference>
<evidence type="ECO:0000259" key="7">
    <source>
        <dbReference type="Pfam" id="PF22369"/>
    </source>
</evidence>